<dbReference type="Gene3D" id="3.10.20.30">
    <property type="match status" value="1"/>
</dbReference>
<dbReference type="AlphaFoldDB" id="A0A0G0K5V9"/>
<dbReference type="GO" id="GO:0005886">
    <property type="term" value="C:plasma membrane"/>
    <property type="evidence" value="ECO:0007669"/>
    <property type="project" value="TreeGrafter"/>
</dbReference>
<sequence>MALERFYRDKEAVLPTPEDFTPASSKIAEALEFAKEAHRGQFRKTGEPFYHHPMAVAQIITEEWELKDDEDLIVAALLHDVPEDNESVSLYAVSGRFGAKVASLVDGVTKVDRQTVPDADRKTIKKVSAMSYLEPKVALIKIADRLHNMRTLQGMPPEKQIEKSTETLDIYAPMAESLGLWSAKKELEDLSFRYLHPEIYEAIKQEVDSDPRLKPNFLTHTTSILQNLLAEKGIKGEVLTRVNGYWSLHRKREKALVNGTTSTDRGFLDINDLVSFRVLTENLDDCYRMLGFTHDHPEFRQHIDYDRFDEFVGENRRINGYSAIQTTLDLPQGATEIAFATAEMERFNRKGVISLLADGKVNLEDYTLKSVFSPEGRIMFLPKAATGVDYVYAVSQRLGANARGIIVDGEEMPPTMIIPNSSTVDVVIGEPRRAPEPDFLNYCLPATRAIIEEQLNMAASDQLVSKGRELAEDILESRGLLRLEDLGPTANELIFDYGGEDIRDIYSKLGNSSITANHINTWLDEHGLTKQAMGTSSIKIGGPDRAGILFDLSKWIFDEGGNITVIEQKTEIDRFAVLLVVKGLNSEGEDLIRAKIAEDPTFETWKVV</sequence>
<dbReference type="FunFam" id="1.10.3210.10:FF:000001">
    <property type="entry name" value="GTP pyrophosphokinase RelA"/>
    <property type="match status" value="1"/>
</dbReference>
<dbReference type="Gene3D" id="3.30.460.10">
    <property type="entry name" value="Beta Polymerase, domain 2"/>
    <property type="match status" value="1"/>
</dbReference>
<dbReference type="InterPro" id="IPR043519">
    <property type="entry name" value="NT_sf"/>
</dbReference>
<dbReference type="Proteomes" id="UP000034181">
    <property type="component" value="Unassembled WGS sequence"/>
</dbReference>
<dbReference type="CDD" id="cd05399">
    <property type="entry name" value="NT_Rel-Spo_like"/>
    <property type="match status" value="1"/>
</dbReference>
<dbReference type="SUPFAM" id="SSF109604">
    <property type="entry name" value="HD-domain/PDEase-like"/>
    <property type="match status" value="1"/>
</dbReference>
<dbReference type="InterPro" id="IPR007685">
    <property type="entry name" value="RelA_SpoT"/>
</dbReference>
<comment type="caution">
    <text evidence="3">The sequence shown here is derived from an EMBL/GenBank/DDBJ whole genome shotgun (WGS) entry which is preliminary data.</text>
</comment>
<dbReference type="SUPFAM" id="SSF81271">
    <property type="entry name" value="TGS-like"/>
    <property type="match status" value="1"/>
</dbReference>
<proteinExistence type="inferred from homology"/>
<name>A0A0G0K5V9_9BACT</name>
<dbReference type="SMART" id="SM00471">
    <property type="entry name" value="HDc"/>
    <property type="match status" value="1"/>
</dbReference>
<dbReference type="EMBL" id="LBUZ01000039">
    <property type="protein sequence ID" value="KKQ74172.1"/>
    <property type="molecule type" value="Genomic_DNA"/>
</dbReference>
<evidence type="ECO:0000313" key="4">
    <source>
        <dbReference type="Proteomes" id="UP000034181"/>
    </source>
</evidence>
<protein>
    <recommendedName>
        <fullName evidence="2">ACT domain-containing protein</fullName>
    </recommendedName>
</protein>
<dbReference type="GO" id="GO:0015969">
    <property type="term" value="P:guanosine tetraphosphate metabolic process"/>
    <property type="evidence" value="ECO:0007669"/>
    <property type="project" value="InterPro"/>
</dbReference>
<dbReference type="InterPro" id="IPR012675">
    <property type="entry name" value="Beta-grasp_dom_sf"/>
</dbReference>
<dbReference type="CDD" id="cd00077">
    <property type="entry name" value="HDc"/>
    <property type="match status" value="1"/>
</dbReference>
<organism evidence="3 4">
    <name type="scientific">Candidatus Woesebacteria bacterium GW2011_GWB1_38_5b</name>
    <dbReference type="NCBI Taxonomy" id="1618569"/>
    <lineage>
        <taxon>Bacteria</taxon>
        <taxon>Candidatus Woeseibacteriota</taxon>
    </lineage>
</organism>
<dbReference type="PROSITE" id="PS51671">
    <property type="entry name" value="ACT"/>
    <property type="match status" value="1"/>
</dbReference>
<dbReference type="PANTHER" id="PTHR21262:SF31">
    <property type="entry name" value="GTP PYROPHOSPHOKINASE"/>
    <property type="match status" value="1"/>
</dbReference>
<evidence type="ECO:0000256" key="1">
    <source>
        <dbReference type="ARBA" id="ARBA00007476"/>
    </source>
</evidence>
<evidence type="ECO:0000313" key="3">
    <source>
        <dbReference type="EMBL" id="KKQ74172.1"/>
    </source>
</evidence>
<dbReference type="InterPro" id="IPR002912">
    <property type="entry name" value="ACT_dom"/>
</dbReference>
<gene>
    <name evidence="3" type="ORF">US96_C0039G0008</name>
</gene>
<dbReference type="InterPro" id="IPR012676">
    <property type="entry name" value="TGS-like"/>
</dbReference>
<dbReference type="Gene3D" id="1.10.3210.10">
    <property type="entry name" value="Hypothetical protein af1432"/>
    <property type="match status" value="1"/>
</dbReference>
<dbReference type="Pfam" id="PF13328">
    <property type="entry name" value="HD_4"/>
    <property type="match status" value="1"/>
</dbReference>
<evidence type="ECO:0000259" key="2">
    <source>
        <dbReference type="PROSITE" id="PS51671"/>
    </source>
</evidence>
<dbReference type="SUPFAM" id="SSF81301">
    <property type="entry name" value="Nucleotidyltransferase"/>
    <property type="match status" value="1"/>
</dbReference>
<dbReference type="InterPro" id="IPR003607">
    <property type="entry name" value="HD/PDEase_dom"/>
</dbReference>
<reference evidence="3 4" key="1">
    <citation type="journal article" date="2015" name="Nature">
        <title>rRNA introns, odd ribosomes, and small enigmatic genomes across a large radiation of phyla.</title>
        <authorList>
            <person name="Brown C.T."/>
            <person name="Hug L.A."/>
            <person name="Thomas B.C."/>
            <person name="Sharon I."/>
            <person name="Castelle C.J."/>
            <person name="Singh A."/>
            <person name="Wilkins M.J."/>
            <person name="Williams K.H."/>
            <person name="Banfield J.F."/>
        </authorList>
    </citation>
    <scope>NUCLEOTIDE SEQUENCE [LARGE SCALE GENOMIC DNA]</scope>
</reference>
<dbReference type="PANTHER" id="PTHR21262">
    <property type="entry name" value="GUANOSINE-3',5'-BIS DIPHOSPHATE 3'-PYROPHOSPHOHYDROLASE"/>
    <property type="match status" value="1"/>
</dbReference>
<accession>A0A0G0K5V9</accession>
<dbReference type="PATRIC" id="fig|1618569.3.peg.823"/>
<dbReference type="CDD" id="cd02116">
    <property type="entry name" value="ACT"/>
    <property type="match status" value="1"/>
</dbReference>
<feature type="domain" description="ACT" evidence="2">
    <location>
        <begin position="537"/>
        <end position="608"/>
    </location>
</feature>
<dbReference type="Pfam" id="PF04607">
    <property type="entry name" value="RelA_SpoT"/>
    <property type="match status" value="1"/>
</dbReference>
<dbReference type="Gene3D" id="3.30.70.260">
    <property type="match status" value="1"/>
</dbReference>
<dbReference type="SMART" id="SM00954">
    <property type="entry name" value="RelA_SpoT"/>
    <property type="match status" value="1"/>
</dbReference>
<comment type="similarity">
    <text evidence="1">Belongs to the RelA/SpoT family.</text>
</comment>